<reference evidence="13" key="2">
    <citation type="submission" date="2023-01" db="EMBL/GenBank/DDBJ databases">
        <authorList>
            <person name="Petersen C."/>
        </authorList>
    </citation>
    <scope>NUCLEOTIDE SEQUENCE</scope>
    <source>
        <strain evidence="13">IBT 17514</strain>
    </source>
</reference>
<feature type="domain" description="TLC" evidence="12">
    <location>
        <begin position="133"/>
        <end position="349"/>
    </location>
</feature>
<organism evidence="13 14">
    <name type="scientific">Penicillium malachiteum</name>
    <dbReference type="NCBI Taxonomy" id="1324776"/>
    <lineage>
        <taxon>Eukaryota</taxon>
        <taxon>Fungi</taxon>
        <taxon>Dikarya</taxon>
        <taxon>Ascomycota</taxon>
        <taxon>Pezizomycotina</taxon>
        <taxon>Eurotiomycetes</taxon>
        <taxon>Eurotiomycetidae</taxon>
        <taxon>Eurotiales</taxon>
        <taxon>Aspergillaceae</taxon>
        <taxon>Penicillium</taxon>
    </lineage>
</organism>
<dbReference type="InterPro" id="IPR006634">
    <property type="entry name" value="TLC-dom"/>
</dbReference>
<feature type="transmembrane region" description="Helical" evidence="11">
    <location>
        <begin position="264"/>
        <end position="282"/>
    </location>
</feature>
<evidence type="ECO:0000259" key="12">
    <source>
        <dbReference type="PROSITE" id="PS50922"/>
    </source>
</evidence>
<evidence type="ECO:0000256" key="2">
    <source>
        <dbReference type="ARBA" id="ARBA00009808"/>
    </source>
</evidence>
<evidence type="ECO:0000313" key="13">
    <source>
        <dbReference type="EMBL" id="KAJ5712825.1"/>
    </source>
</evidence>
<keyword evidence="14" id="KW-1185">Reference proteome</keyword>
<dbReference type="GO" id="GO:0005789">
    <property type="term" value="C:endoplasmic reticulum membrane"/>
    <property type="evidence" value="ECO:0007669"/>
    <property type="project" value="UniProtKB-SubCell"/>
</dbReference>
<dbReference type="SMART" id="SM00724">
    <property type="entry name" value="TLC"/>
    <property type="match status" value="1"/>
</dbReference>
<evidence type="ECO:0000256" key="10">
    <source>
        <dbReference type="SAM" id="MobiDB-lite"/>
    </source>
</evidence>
<evidence type="ECO:0000256" key="5">
    <source>
        <dbReference type="ARBA" id="ARBA00022824"/>
    </source>
</evidence>
<reference evidence="13" key="1">
    <citation type="journal article" date="2023" name="IMA Fungus">
        <title>Comparative genomic study of the Penicillium genus elucidates a diverse pangenome and 15 lateral gene transfer events.</title>
        <authorList>
            <person name="Petersen C."/>
            <person name="Sorensen T."/>
            <person name="Nielsen M.R."/>
            <person name="Sondergaard T.E."/>
            <person name="Sorensen J.L."/>
            <person name="Fitzpatrick D.A."/>
            <person name="Frisvad J.C."/>
            <person name="Nielsen K.L."/>
        </authorList>
    </citation>
    <scope>NUCLEOTIDE SEQUENCE</scope>
    <source>
        <strain evidence="13">IBT 17514</strain>
    </source>
</reference>
<evidence type="ECO:0000256" key="11">
    <source>
        <dbReference type="SAM" id="Phobius"/>
    </source>
</evidence>
<dbReference type="PANTHER" id="PTHR12560:SF11">
    <property type="entry name" value="CERAMIDE SYNTHASE LAC1-RELATED"/>
    <property type="match status" value="1"/>
</dbReference>
<keyword evidence="8" id="KW-0325">Glycoprotein</keyword>
<keyword evidence="6 11" id="KW-1133">Transmembrane helix</keyword>
<keyword evidence="5" id="KW-0256">Endoplasmic reticulum</keyword>
<feature type="compositionally biased region" description="Basic and acidic residues" evidence="10">
    <location>
        <begin position="354"/>
        <end position="366"/>
    </location>
</feature>
<evidence type="ECO:0000256" key="3">
    <source>
        <dbReference type="ARBA" id="ARBA00022679"/>
    </source>
</evidence>
<feature type="region of interest" description="Disordered" evidence="10">
    <location>
        <begin position="354"/>
        <end position="376"/>
    </location>
</feature>
<keyword evidence="7 9" id="KW-0472">Membrane</keyword>
<dbReference type="AlphaFoldDB" id="A0AAD6HGL3"/>
<dbReference type="Pfam" id="PF03798">
    <property type="entry name" value="TRAM_LAG1_CLN8"/>
    <property type="match status" value="1"/>
</dbReference>
<dbReference type="InterPro" id="IPR016439">
    <property type="entry name" value="Lag1/Lac1-like"/>
</dbReference>
<comment type="similarity">
    <text evidence="2">Belongs to the sphingosine N-acyltransferase family.</text>
</comment>
<keyword evidence="4 9" id="KW-0812">Transmembrane</keyword>
<dbReference type="PROSITE" id="PS50922">
    <property type="entry name" value="TLC"/>
    <property type="match status" value="1"/>
</dbReference>
<accession>A0AAD6HGL3</accession>
<feature type="transmembrane region" description="Helical" evidence="11">
    <location>
        <begin position="142"/>
        <end position="167"/>
    </location>
</feature>
<evidence type="ECO:0000256" key="1">
    <source>
        <dbReference type="ARBA" id="ARBA00004477"/>
    </source>
</evidence>
<evidence type="ECO:0000256" key="6">
    <source>
        <dbReference type="ARBA" id="ARBA00022989"/>
    </source>
</evidence>
<dbReference type="PIRSF" id="PIRSF005225">
    <property type="entry name" value="LAG1_LAC1"/>
    <property type="match status" value="1"/>
</dbReference>
<evidence type="ECO:0000256" key="4">
    <source>
        <dbReference type="ARBA" id="ARBA00022692"/>
    </source>
</evidence>
<proteinExistence type="inferred from homology"/>
<protein>
    <submittedName>
        <fullName evidence="13">TRAM1-like protein</fullName>
    </submittedName>
</protein>
<feature type="transmembrane region" description="Helical" evidence="11">
    <location>
        <begin position="219"/>
        <end position="244"/>
    </location>
</feature>
<sequence length="376" mass="43475">MASTTRTSASRRRVKSKTNSISISKSNNTLKVRASAPNPAQKPRRWPLPLLSLLTLLSLYALNPTESNILHHFIFLSYKEPNLNPENATQYGKGLWDIAFVSFYTLVLFTTQEFIMHELLAPLSRFCGIKSLRKQARFMEQVYSVLYFGCTGVAGLYVMQSSPVWYFNTTGMYENFPHRTHEAAFKFYYLFEAAYWAQQAVVMLLGLEARRKDFKELVAHHIVTLALIGLSYRFHFTYIGIAIYTTHDISDFFLSLSKSFHYTGSDWVIPFYAVNVVAWIYLRHYQNLRVLYSLLTEFRTVGPYELNWETQQYKCWISNIITFALLAMLQGLNLFWLYCLGRSAWKLLAYGEKKDDRSDDTGDEAARVNGNGVVKK</sequence>
<name>A0AAD6HGL3_9EURO</name>
<evidence type="ECO:0000313" key="14">
    <source>
        <dbReference type="Proteomes" id="UP001215712"/>
    </source>
</evidence>
<dbReference type="PANTHER" id="PTHR12560">
    <property type="entry name" value="LONGEVITY ASSURANCE FACTOR 1 LAG1"/>
    <property type="match status" value="1"/>
</dbReference>
<gene>
    <name evidence="13" type="ORF">N7493_009293</name>
</gene>
<feature type="transmembrane region" description="Helical" evidence="11">
    <location>
        <begin position="187"/>
        <end position="207"/>
    </location>
</feature>
<comment type="subcellular location">
    <subcellularLocation>
        <location evidence="1">Endoplasmic reticulum membrane</location>
        <topology evidence="1">Multi-pass membrane protein</topology>
    </subcellularLocation>
</comment>
<dbReference type="Proteomes" id="UP001215712">
    <property type="component" value="Unassembled WGS sequence"/>
</dbReference>
<dbReference type="GO" id="GO:0046513">
    <property type="term" value="P:ceramide biosynthetic process"/>
    <property type="evidence" value="ECO:0007669"/>
    <property type="project" value="InterPro"/>
</dbReference>
<dbReference type="EMBL" id="JAQJAN010000013">
    <property type="protein sequence ID" value="KAJ5712825.1"/>
    <property type="molecule type" value="Genomic_DNA"/>
</dbReference>
<comment type="caution">
    <text evidence="13">The sequence shown here is derived from an EMBL/GenBank/DDBJ whole genome shotgun (WGS) entry which is preliminary data.</text>
</comment>
<dbReference type="GO" id="GO:0050291">
    <property type="term" value="F:sphingosine N-acyltransferase activity"/>
    <property type="evidence" value="ECO:0007669"/>
    <property type="project" value="InterPro"/>
</dbReference>
<evidence type="ECO:0000256" key="8">
    <source>
        <dbReference type="ARBA" id="ARBA00023180"/>
    </source>
</evidence>
<evidence type="ECO:0000256" key="7">
    <source>
        <dbReference type="ARBA" id="ARBA00023136"/>
    </source>
</evidence>
<evidence type="ECO:0000256" key="9">
    <source>
        <dbReference type="PROSITE-ProRule" id="PRU00205"/>
    </source>
</evidence>
<feature type="transmembrane region" description="Helical" evidence="11">
    <location>
        <begin position="316"/>
        <end position="338"/>
    </location>
</feature>
<keyword evidence="3" id="KW-0808">Transferase</keyword>